<dbReference type="RefSeq" id="WP_111645350.1">
    <property type="nucleotide sequence ID" value="NZ_QLMH01000007.1"/>
</dbReference>
<proteinExistence type="predicted"/>
<name>A0A327YHD4_9BACL</name>
<evidence type="ECO:0000313" key="3">
    <source>
        <dbReference type="Proteomes" id="UP000248555"/>
    </source>
</evidence>
<dbReference type="Proteomes" id="UP000248555">
    <property type="component" value="Unassembled WGS sequence"/>
</dbReference>
<evidence type="ECO:0000256" key="1">
    <source>
        <dbReference type="SAM" id="Coils"/>
    </source>
</evidence>
<keyword evidence="1" id="KW-0175">Coiled coil</keyword>
<evidence type="ECO:0000313" key="2">
    <source>
        <dbReference type="EMBL" id="RAK19215.1"/>
    </source>
</evidence>
<keyword evidence="3" id="KW-1185">Reference proteome</keyword>
<gene>
    <name evidence="2" type="ORF">B0I26_107135</name>
</gene>
<sequence>MAQPFTGKPQSFENVAALKSEILRLKERIVELEQQISDIQQKCRHVFFETPVMRKCIKCHYAESLYY</sequence>
<dbReference type="OrthoDB" id="2901540at2"/>
<reference evidence="2 3" key="1">
    <citation type="submission" date="2018-06" db="EMBL/GenBank/DDBJ databases">
        <title>Genomic Encyclopedia of Type Strains, Phase III (KMG-III): the genomes of soil and plant-associated and newly described type strains.</title>
        <authorList>
            <person name="Whitman W."/>
        </authorList>
    </citation>
    <scope>NUCLEOTIDE SEQUENCE [LARGE SCALE GENOMIC DNA]</scope>
    <source>
        <strain evidence="2 3">CGMCC 1.8979</strain>
    </source>
</reference>
<organism evidence="2 3">
    <name type="scientific">Paranoxybacillus vitaminiphilus</name>
    <dbReference type="NCBI Taxonomy" id="581036"/>
    <lineage>
        <taxon>Bacteria</taxon>
        <taxon>Bacillati</taxon>
        <taxon>Bacillota</taxon>
        <taxon>Bacilli</taxon>
        <taxon>Bacillales</taxon>
        <taxon>Anoxybacillaceae</taxon>
        <taxon>Paranoxybacillus</taxon>
    </lineage>
</organism>
<protein>
    <submittedName>
        <fullName evidence="2">Uncharacterized protein</fullName>
    </submittedName>
</protein>
<dbReference type="AlphaFoldDB" id="A0A327YHD4"/>
<comment type="caution">
    <text evidence="2">The sequence shown here is derived from an EMBL/GenBank/DDBJ whole genome shotgun (WGS) entry which is preliminary data.</text>
</comment>
<dbReference type="EMBL" id="QLMH01000007">
    <property type="protein sequence ID" value="RAK19215.1"/>
    <property type="molecule type" value="Genomic_DNA"/>
</dbReference>
<accession>A0A327YHD4</accession>
<feature type="coiled-coil region" evidence="1">
    <location>
        <begin position="15"/>
        <end position="42"/>
    </location>
</feature>